<gene>
    <name evidence="11" type="ORF">MS2017_0598</name>
</gene>
<dbReference type="GO" id="GO:0008381">
    <property type="term" value="F:mechanosensitive monoatomic ion channel activity"/>
    <property type="evidence" value="ECO:0007669"/>
    <property type="project" value="UniProtKB-ARBA"/>
</dbReference>
<dbReference type="Gene3D" id="3.30.70.100">
    <property type="match status" value="1"/>
</dbReference>
<feature type="domain" description="Mechanosensitive ion channel transmembrane helices 2/3" evidence="10">
    <location>
        <begin position="128"/>
        <end position="168"/>
    </location>
</feature>
<evidence type="ECO:0000313" key="12">
    <source>
        <dbReference type="Proteomes" id="UP000278334"/>
    </source>
</evidence>
<dbReference type="InterPro" id="IPR011066">
    <property type="entry name" value="MscS_channel_C_sf"/>
</dbReference>
<comment type="similarity">
    <text evidence="2">Belongs to the MscS (TC 1.A.23) family.</text>
</comment>
<feature type="transmembrane region" description="Helical" evidence="7">
    <location>
        <begin position="124"/>
        <end position="142"/>
    </location>
</feature>
<feature type="transmembrane region" description="Helical" evidence="7">
    <location>
        <begin position="12"/>
        <end position="27"/>
    </location>
</feature>
<evidence type="ECO:0000259" key="9">
    <source>
        <dbReference type="Pfam" id="PF21082"/>
    </source>
</evidence>
<dbReference type="GO" id="GO:0005886">
    <property type="term" value="C:plasma membrane"/>
    <property type="evidence" value="ECO:0007669"/>
    <property type="project" value="UniProtKB-SubCell"/>
</dbReference>
<reference evidence="11 12" key="1">
    <citation type="submission" date="2017-11" db="EMBL/GenBank/DDBJ databases">
        <title>Genome sequence of the bacterial symbiont EPR9N from a vent mussel Bathymodiolus thermophilus.</title>
        <authorList>
            <person name="Won Y.-J."/>
        </authorList>
    </citation>
    <scope>NUCLEOTIDE SEQUENCE [LARGE SCALE GENOMIC DNA]</scope>
    <source>
        <strain evidence="11 12">EPR9N</strain>
    </source>
</reference>
<dbReference type="Gene3D" id="1.10.287.1260">
    <property type="match status" value="1"/>
</dbReference>
<dbReference type="PANTHER" id="PTHR43634">
    <property type="entry name" value="OW CONDUCTANCE MECHANOSENSITIVE CHANNEL"/>
    <property type="match status" value="1"/>
</dbReference>
<accession>A0A3G3IKF3</accession>
<comment type="subcellular location">
    <subcellularLocation>
        <location evidence="1">Cell membrane</location>
        <topology evidence="1">Multi-pass membrane protein</topology>
    </subcellularLocation>
</comment>
<feature type="domain" description="Mechanosensitive ion channel MscS" evidence="8">
    <location>
        <begin position="169"/>
        <end position="231"/>
    </location>
</feature>
<feature type="domain" description="Mechanosensitive ion channel MscS C-terminal" evidence="9">
    <location>
        <begin position="245"/>
        <end position="329"/>
    </location>
</feature>
<evidence type="ECO:0000256" key="7">
    <source>
        <dbReference type="SAM" id="Phobius"/>
    </source>
</evidence>
<dbReference type="SUPFAM" id="SSF82689">
    <property type="entry name" value="Mechanosensitive channel protein MscS (YggB), C-terminal domain"/>
    <property type="match status" value="1"/>
</dbReference>
<dbReference type="KEGG" id="bthg:MS2017_0598"/>
<dbReference type="RefSeq" id="WP_122951219.1">
    <property type="nucleotide sequence ID" value="NZ_CP024634.1"/>
</dbReference>
<protein>
    <submittedName>
        <fullName evidence="11">Mechanosensitive ion channel protein MscS</fullName>
    </submittedName>
</protein>
<keyword evidence="4 7" id="KW-0812">Transmembrane</keyword>
<dbReference type="Pfam" id="PF21088">
    <property type="entry name" value="MS_channel_1st"/>
    <property type="match status" value="1"/>
</dbReference>
<dbReference type="AlphaFoldDB" id="A0A3G3IKF3"/>
<dbReference type="Pfam" id="PF00924">
    <property type="entry name" value="MS_channel_2nd"/>
    <property type="match status" value="1"/>
</dbReference>
<feature type="transmembrane region" description="Helical" evidence="7">
    <location>
        <begin position="83"/>
        <end position="103"/>
    </location>
</feature>
<organism evidence="11 12">
    <name type="scientific">Bathymodiolus thermophilus thioautotrophic gill symbiont</name>
    <dbReference type="NCBI Taxonomy" id="2360"/>
    <lineage>
        <taxon>Bacteria</taxon>
        <taxon>Pseudomonadati</taxon>
        <taxon>Pseudomonadota</taxon>
        <taxon>Gammaproteobacteria</taxon>
        <taxon>sulfur-oxidizing symbionts</taxon>
    </lineage>
</organism>
<dbReference type="InterPro" id="IPR010920">
    <property type="entry name" value="LSM_dom_sf"/>
</dbReference>
<keyword evidence="5 7" id="KW-1133">Transmembrane helix</keyword>
<evidence type="ECO:0000256" key="1">
    <source>
        <dbReference type="ARBA" id="ARBA00004651"/>
    </source>
</evidence>
<keyword evidence="3" id="KW-1003">Cell membrane</keyword>
<proteinExistence type="inferred from homology"/>
<dbReference type="SUPFAM" id="SSF82861">
    <property type="entry name" value="Mechanosensitive channel protein MscS (YggB), transmembrane region"/>
    <property type="match status" value="1"/>
</dbReference>
<evidence type="ECO:0000259" key="8">
    <source>
        <dbReference type="Pfam" id="PF00924"/>
    </source>
</evidence>
<dbReference type="Proteomes" id="UP000278334">
    <property type="component" value="Chromosome"/>
</dbReference>
<dbReference type="InterPro" id="IPR006685">
    <property type="entry name" value="MscS_channel_2nd"/>
</dbReference>
<dbReference type="EMBL" id="CP024634">
    <property type="protein sequence ID" value="AYQ56333.1"/>
    <property type="molecule type" value="Genomic_DNA"/>
</dbReference>
<dbReference type="Gene3D" id="2.30.30.60">
    <property type="match status" value="1"/>
</dbReference>
<evidence type="ECO:0000256" key="5">
    <source>
        <dbReference type="ARBA" id="ARBA00022989"/>
    </source>
</evidence>
<name>A0A3G3IKF3_9GAMM</name>
<dbReference type="InterPro" id="IPR049142">
    <property type="entry name" value="MS_channel_1st"/>
</dbReference>
<dbReference type="PANTHER" id="PTHR43634:SF2">
    <property type="entry name" value="LOW CONDUCTANCE MECHANOSENSITIVE CHANNEL YNAI"/>
    <property type="match status" value="1"/>
</dbReference>
<dbReference type="InterPro" id="IPR049278">
    <property type="entry name" value="MS_channel_C"/>
</dbReference>
<evidence type="ECO:0000256" key="6">
    <source>
        <dbReference type="ARBA" id="ARBA00023136"/>
    </source>
</evidence>
<sequence>MEFLQHLKPYEIAGILFAIAFIAHFALKLSLKKLTLHASKTKNQLDDYLIKSISAPLKVLVWFGWIYFSINIFKEDITSLKKVVGYIDITPIFIITWGVLRAISNTEAYLLSRNANINKDSIRMISRLVKLLLIVSIALGIAQHFGFSISSLLTFGGVGGVVMGFAAKDMLSNVFGGLLLQMDRPFSVGDWIRSKEFEGTVEKIGWRMTRIRTFSKNPVYIPNSIFASIPIETPSRMTNRRINEVIGIRYDDIAQMPIIVTEVETMLKAHKEIDQSQPLRVFFNYFNASSLDFNIYAFTKTVNKNEYQQIKQKILLSVADIIAEHGAEIAYPTQTLHIQK</sequence>
<dbReference type="Pfam" id="PF21082">
    <property type="entry name" value="MS_channel_3rd"/>
    <property type="match status" value="1"/>
</dbReference>
<evidence type="ECO:0000256" key="2">
    <source>
        <dbReference type="ARBA" id="ARBA00008017"/>
    </source>
</evidence>
<dbReference type="InterPro" id="IPR011014">
    <property type="entry name" value="MscS_channel_TM-2"/>
</dbReference>
<evidence type="ECO:0000256" key="4">
    <source>
        <dbReference type="ARBA" id="ARBA00022692"/>
    </source>
</evidence>
<dbReference type="SUPFAM" id="SSF50182">
    <property type="entry name" value="Sm-like ribonucleoproteins"/>
    <property type="match status" value="1"/>
</dbReference>
<dbReference type="InterPro" id="IPR023408">
    <property type="entry name" value="MscS_beta-dom_sf"/>
</dbReference>
<evidence type="ECO:0000256" key="3">
    <source>
        <dbReference type="ARBA" id="ARBA00022475"/>
    </source>
</evidence>
<keyword evidence="6 7" id="KW-0472">Membrane</keyword>
<evidence type="ECO:0000259" key="10">
    <source>
        <dbReference type="Pfam" id="PF21088"/>
    </source>
</evidence>
<evidence type="ECO:0000313" key="11">
    <source>
        <dbReference type="EMBL" id="AYQ56333.1"/>
    </source>
</evidence>
<dbReference type="InterPro" id="IPR045042">
    <property type="entry name" value="YnaI-like"/>
</dbReference>
<feature type="transmembrane region" description="Helical" evidence="7">
    <location>
        <begin position="48"/>
        <end position="68"/>
    </location>
</feature>